<evidence type="ECO:0000256" key="2">
    <source>
        <dbReference type="SAM" id="MobiDB-lite"/>
    </source>
</evidence>
<protein>
    <submittedName>
        <fullName evidence="4">Uncharacterized protein LOC107479832</fullName>
    </submittedName>
</protein>
<keyword evidence="3" id="KW-1185">Reference proteome</keyword>
<dbReference type="Pfam" id="PF03004">
    <property type="entry name" value="Transposase_24"/>
    <property type="match status" value="1"/>
</dbReference>
<reference evidence="4" key="2">
    <citation type="submission" date="2025-08" db="UniProtKB">
        <authorList>
            <consortium name="RefSeq"/>
        </authorList>
    </citation>
    <scope>IDENTIFICATION</scope>
    <source>
        <tissue evidence="4">Whole plant</tissue>
    </source>
</reference>
<dbReference type="PANTHER" id="PTHR33144">
    <property type="entry name" value="OS10G0409366 PROTEIN-RELATED"/>
    <property type="match status" value="1"/>
</dbReference>
<proteinExistence type="predicted"/>
<feature type="coiled-coil region" evidence="1">
    <location>
        <begin position="391"/>
        <end position="432"/>
    </location>
</feature>
<dbReference type="InterPro" id="IPR004252">
    <property type="entry name" value="Probable_transposase_24"/>
</dbReference>
<dbReference type="KEGG" id="adu:107479832"/>
<dbReference type="RefSeq" id="XP_052114341.1">
    <property type="nucleotide sequence ID" value="XM_052258381.1"/>
</dbReference>
<feature type="region of interest" description="Disordered" evidence="2">
    <location>
        <begin position="75"/>
        <end position="114"/>
    </location>
</feature>
<keyword evidence="1" id="KW-0175">Coiled coil</keyword>
<evidence type="ECO:0000313" key="4">
    <source>
        <dbReference type="RefSeq" id="XP_052114341.1"/>
    </source>
</evidence>
<evidence type="ECO:0000256" key="1">
    <source>
        <dbReference type="SAM" id="Coils"/>
    </source>
</evidence>
<dbReference type="PANTHER" id="PTHR33144:SF45">
    <property type="entry name" value="TRANSPOSASE TNP1_EN_SPM-LIKE DOMAIN-CONTAINING PROTEIN"/>
    <property type="match status" value="1"/>
</dbReference>
<gene>
    <name evidence="4" type="primary">LOC107479832</name>
</gene>
<sequence length="456" mass="51368">MSRDNVQKESEYSVEVVPDSLEGENVVSSEISEGEDSAGRKGSMLSYDLNRTREENEYPYSGMSPEEKNAWHLATGDSVPASGNSVPATSRPFRPPRSEPRPAPQMSTHSVRNSLPDHLNLDANADEETLLDEEVDNLHDASGTQIPRGRKTTKFWAVRTIDSDGTIKPAKLSVREAMKRPNGRKIVLRFNNAKQAIGDEAGVLSGVLGLLDLILENFPSVEQVGQIFHFDEDSEGLIKKNILKSLGKSWKETRLRLYDHFYEPTFTTEQNLENRPPEIDREHWRWYLDYRAKPETKSEEQGKIVGRGELWIKVHKKKDGSYINDEARAIGERIEEIEQQDESSRMLSQNDSIAQVFGKEKPGRVRGMGSGPTPSQLFGPNSHAYGNGVQQEETQRKLLELQAELEGEKLKRKAMEDEAASDKKKLKAMESALIYLFQRQGEELPPEIAAGMSFVE</sequence>
<accession>A0A9C6TD25</accession>
<dbReference type="GeneID" id="107479832"/>
<evidence type="ECO:0000313" key="3">
    <source>
        <dbReference type="Proteomes" id="UP000515211"/>
    </source>
</evidence>
<dbReference type="Proteomes" id="UP000515211">
    <property type="component" value="Chromosome 3"/>
</dbReference>
<organism evidence="3 4">
    <name type="scientific">Arachis duranensis</name>
    <name type="common">Wild peanut</name>
    <dbReference type="NCBI Taxonomy" id="130453"/>
    <lineage>
        <taxon>Eukaryota</taxon>
        <taxon>Viridiplantae</taxon>
        <taxon>Streptophyta</taxon>
        <taxon>Embryophyta</taxon>
        <taxon>Tracheophyta</taxon>
        <taxon>Spermatophyta</taxon>
        <taxon>Magnoliopsida</taxon>
        <taxon>eudicotyledons</taxon>
        <taxon>Gunneridae</taxon>
        <taxon>Pentapetalae</taxon>
        <taxon>rosids</taxon>
        <taxon>fabids</taxon>
        <taxon>Fabales</taxon>
        <taxon>Fabaceae</taxon>
        <taxon>Papilionoideae</taxon>
        <taxon>50 kb inversion clade</taxon>
        <taxon>dalbergioids sensu lato</taxon>
        <taxon>Dalbergieae</taxon>
        <taxon>Pterocarpus clade</taxon>
        <taxon>Arachis</taxon>
    </lineage>
</organism>
<feature type="compositionally biased region" description="Basic and acidic residues" evidence="2">
    <location>
        <begin position="1"/>
        <end position="11"/>
    </location>
</feature>
<reference evidence="3" key="1">
    <citation type="journal article" date="2016" name="Nat. Genet.">
        <title>The genome sequences of Arachis duranensis and Arachis ipaensis, the diploid ancestors of cultivated peanut.</title>
        <authorList>
            <person name="Bertioli D.J."/>
            <person name="Cannon S.B."/>
            <person name="Froenicke L."/>
            <person name="Huang G."/>
            <person name="Farmer A.D."/>
            <person name="Cannon E.K."/>
            <person name="Liu X."/>
            <person name="Gao D."/>
            <person name="Clevenger J."/>
            <person name="Dash S."/>
            <person name="Ren L."/>
            <person name="Moretzsohn M.C."/>
            <person name="Shirasawa K."/>
            <person name="Huang W."/>
            <person name="Vidigal B."/>
            <person name="Abernathy B."/>
            <person name="Chu Y."/>
            <person name="Niederhuth C.E."/>
            <person name="Umale P."/>
            <person name="Araujo A.C."/>
            <person name="Kozik A."/>
            <person name="Kim K.D."/>
            <person name="Burow M.D."/>
            <person name="Varshney R.K."/>
            <person name="Wang X."/>
            <person name="Zhang X."/>
            <person name="Barkley N."/>
            <person name="Guimaraes P.M."/>
            <person name="Isobe S."/>
            <person name="Guo B."/>
            <person name="Liao B."/>
            <person name="Stalker H.T."/>
            <person name="Schmitz R.J."/>
            <person name="Scheffler B.E."/>
            <person name="Leal-Bertioli S.C."/>
            <person name="Xun X."/>
            <person name="Jackson S.A."/>
            <person name="Michelmore R."/>
            <person name="Ozias-Akins P."/>
        </authorList>
    </citation>
    <scope>NUCLEOTIDE SEQUENCE [LARGE SCALE GENOMIC DNA]</scope>
    <source>
        <strain evidence="3">cv. V14167</strain>
    </source>
</reference>
<dbReference type="AlphaFoldDB" id="A0A9C6TD25"/>
<feature type="region of interest" description="Disordered" evidence="2">
    <location>
        <begin position="1"/>
        <end position="50"/>
    </location>
</feature>
<name>A0A9C6TD25_ARADU</name>